<dbReference type="EMBL" id="CAUYUJ010003026">
    <property type="protein sequence ID" value="CAK0803521.1"/>
    <property type="molecule type" value="Genomic_DNA"/>
</dbReference>
<feature type="compositionally biased region" description="Low complexity" evidence="1">
    <location>
        <begin position="153"/>
        <end position="173"/>
    </location>
</feature>
<comment type="caution">
    <text evidence="2">The sequence shown here is derived from an EMBL/GenBank/DDBJ whole genome shotgun (WGS) entry which is preliminary data.</text>
</comment>
<feature type="compositionally biased region" description="Basic and acidic residues" evidence="1">
    <location>
        <begin position="1"/>
        <end position="21"/>
    </location>
</feature>
<feature type="region of interest" description="Disordered" evidence="1">
    <location>
        <begin position="1"/>
        <end position="129"/>
    </location>
</feature>
<protein>
    <submittedName>
        <fullName evidence="2">Uncharacterized protein</fullName>
    </submittedName>
</protein>
<organism evidence="2 3">
    <name type="scientific">Prorocentrum cordatum</name>
    <dbReference type="NCBI Taxonomy" id="2364126"/>
    <lineage>
        <taxon>Eukaryota</taxon>
        <taxon>Sar</taxon>
        <taxon>Alveolata</taxon>
        <taxon>Dinophyceae</taxon>
        <taxon>Prorocentrales</taxon>
        <taxon>Prorocentraceae</taxon>
        <taxon>Prorocentrum</taxon>
    </lineage>
</organism>
<proteinExistence type="predicted"/>
<evidence type="ECO:0000256" key="1">
    <source>
        <dbReference type="SAM" id="MobiDB-lite"/>
    </source>
</evidence>
<dbReference type="Proteomes" id="UP001189429">
    <property type="component" value="Unassembled WGS sequence"/>
</dbReference>
<feature type="compositionally biased region" description="Polar residues" evidence="1">
    <location>
        <begin position="205"/>
        <end position="214"/>
    </location>
</feature>
<gene>
    <name evidence="2" type="ORF">PCOR1329_LOCUS10658</name>
</gene>
<accession>A0ABN9QFC4</accession>
<feature type="region of interest" description="Disordered" evidence="1">
    <location>
        <begin position="144"/>
        <end position="183"/>
    </location>
</feature>
<evidence type="ECO:0000313" key="3">
    <source>
        <dbReference type="Proteomes" id="UP001189429"/>
    </source>
</evidence>
<sequence>DASPAERRKAASFEMRARPGEGEGGSGEAPGGDDTAAHARTGGASETSRALTPGVTPTPSPESERARAASADADERAAQGPAQAPPAGRRRGPGGVGAGAVSLRLPRKSRSRSMRGSGSADDRDIPVSQTWSWARLSALTAVSWSKTDGPLDSARSGSAGRPSAAARANARSSTARRSRFASVRQSVISHLPFWRKYASDETTESHVSGVSTSIRGPRRRRRGGNSSPAP</sequence>
<feature type="compositionally biased region" description="Low complexity" evidence="1">
    <location>
        <begin position="78"/>
        <end position="87"/>
    </location>
</feature>
<feature type="non-terminal residue" evidence="2">
    <location>
        <position position="1"/>
    </location>
</feature>
<reference evidence="2" key="1">
    <citation type="submission" date="2023-10" db="EMBL/GenBank/DDBJ databases">
        <authorList>
            <person name="Chen Y."/>
            <person name="Shah S."/>
            <person name="Dougan E. K."/>
            <person name="Thang M."/>
            <person name="Chan C."/>
        </authorList>
    </citation>
    <scope>NUCLEOTIDE SEQUENCE [LARGE SCALE GENOMIC DNA]</scope>
</reference>
<keyword evidence="3" id="KW-1185">Reference proteome</keyword>
<feature type="compositionally biased region" description="Basic and acidic residues" evidence="1">
    <location>
        <begin position="62"/>
        <end position="77"/>
    </location>
</feature>
<name>A0ABN9QFC4_9DINO</name>
<evidence type="ECO:0000313" key="2">
    <source>
        <dbReference type="EMBL" id="CAK0803521.1"/>
    </source>
</evidence>
<feature type="region of interest" description="Disordered" evidence="1">
    <location>
        <begin position="200"/>
        <end position="230"/>
    </location>
</feature>